<dbReference type="InterPro" id="IPR001107">
    <property type="entry name" value="Band_7"/>
</dbReference>
<dbReference type="SMART" id="SM00244">
    <property type="entry name" value="PHB"/>
    <property type="match status" value="1"/>
</dbReference>
<evidence type="ECO:0000313" key="4">
    <source>
        <dbReference type="EMBL" id="OYD14722.1"/>
    </source>
</evidence>
<dbReference type="CDD" id="cd08826">
    <property type="entry name" value="SPFH_eoslipins_u1"/>
    <property type="match status" value="1"/>
</dbReference>
<name>A0A235BR99_UNCW3</name>
<dbReference type="InterPro" id="IPR043202">
    <property type="entry name" value="Band-7_stomatin-like"/>
</dbReference>
<feature type="transmembrane region" description="Helical" evidence="2">
    <location>
        <begin position="6"/>
        <end position="24"/>
    </location>
</feature>
<accession>A0A235BR99</accession>
<dbReference type="Gene3D" id="6.10.250.2090">
    <property type="match status" value="1"/>
</dbReference>
<dbReference type="Gene3D" id="3.30.479.30">
    <property type="entry name" value="Band 7 domain"/>
    <property type="match status" value="1"/>
</dbReference>
<dbReference type="SUPFAM" id="SSF117892">
    <property type="entry name" value="Band 7/SPFH domain"/>
    <property type="match status" value="1"/>
</dbReference>
<gene>
    <name evidence="4" type="ORF">CH333_07400</name>
</gene>
<keyword evidence="2" id="KW-1133">Transmembrane helix</keyword>
<keyword evidence="2" id="KW-0812">Transmembrane</keyword>
<comment type="caution">
    <text evidence="4">The sequence shown here is derived from an EMBL/GenBank/DDBJ whole genome shotgun (WGS) entry which is preliminary data.</text>
</comment>
<dbReference type="PRINTS" id="PR00721">
    <property type="entry name" value="STOMATIN"/>
</dbReference>
<dbReference type="InterPro" id="IPR036013">
    <property type="entry name" value="Band_7/SPFH_dom_sf"/>
</dbReference>
<sequence length="252" mass="28142">MLGVWIIIALFVIIILANAIRILAEYERGVIFRLGRLIGVKGPGLILLIPIVDRMVRISLRVITMDVPPQDVITKDNVSVSVNAVVYFRVMEPSKAVVAVQDYLYATSQIAQTTLRSVLGDSQLDQLLSEREGINKQLQQIIDEQTDPWGIKVSMVEMKHVDLPESMQRAMARQAEAERERRAKVIHAQGEFEASEKLKDASRVLAESPSALQLRFLGTLSEIAAEKNSTIIFPVPIDLIKPFLEIMGKGKE</sequence>
<reference evidence="4 5" key="1">
    <citation type="submission" date="2017-07" db="EMBL/GenBank/DDBJ databases">
        <title>Recovery of genomes from metagenomes via a dereplication, aggregation, and scoring strategy.</title>
        <authorList>
            <person name="Sieber C.M."/>
            <person name="Probst A.J."/>
            <person name="Sharrar A."/>
            <person name="Thomas B.C."/>
            <person name="Hess M."/>
            <person name="Tringe S.G."/>
            <person name="Banfield J.F."/>
        </authorList>
    </citation>
    <scope>NUCLEOTIDE SEQUENCE [LARGE SCALE GENOMIC DNA]</scope>
    <source>
        <strain evidence="4">JGI_Cruoil_03_44_89</strain>
    </source>
</reference>
<dbReference type="Pfam" id="PF01145">
    <property type="entry name" value="Band_7"/>
    <property type="match status" value="1"/>
</dbReference>
<keyword evidence="2" id="KW-0472">Membrane</keyword>
<evidence type="ECO:0000259" key="3">
    <source>
        <dbReference type="SMART" id="SM00244"/>
    </source>
</evidence>
<comment type="similarity">
    <text evidence="1">Belongs to the band 7/mec-2 family.</text>
</comment>
<evidence type="ECO:0000256" key="1">
    <source>
        <dbReference type="ARBA" id="ARBA00008164"/>
    </source>
</evidence>
<dbReference type="PANTHER" id="PTHR10264:SF19">
    <property type="entry name" value="AT06885P-RELATED"/>
    <property type="match status" value="1"/>
</dbReference>
<dbReference type="GO" id="GO:0098552">
    <property type="term" value="C:side of membrane"/>
    <property type="evidence" value="ECO:0007669"/>
    <property type="project" value="UniProtKB-ARBA"/>
</dbReference>
<evidence type="ECO:0000313" key="5">
    <source>
        <dbReference type="Proteomes" id="UP000215215"/>
    </source>
</evidence>
<dbReference type="PANTHER" id="PTHR10264">
    <property type="entry name" value="BAND 7 PROTEIN-RELATED"/>
    <property type="match status" value="1"/>
</dbReference>
<protein>
    <recommendedName>
        <fullName evidence="3">Band 7 domain-containing protein</fullName>
    </recommendedName>
</protein>
<dbReference type="AlphaFoldDB" id="A0A235BR99"/>
<dbReference type="FunFam" id="3.30.479.30:FF:000004">
    <property type="entry name" value="Putative membrane protease family, stomatin"/>
    <property type="match status" value="1"/>
</dbReference>
<dbReference type="Proteomes" id="UP000215215">
    <property type="component" value="Unassembled WGS sequence"/>
</dbReference>
<dbReference type="EMBL" id="NOZQ01000163">
    <property type="protein sequence ID" value="OYD14722.1"/>
    <property type="molecule type" value="Genomic_DNA"/>
</dbReference>
<evidence type="ECO:0000256" key="2">
    <source>
        <dbReference type="SAM" id="Phobius"/>
    </source>
</evidence>
<organism evidence="4 5">
    <name type="scientific">candidate division WOR-3 bacterium JGI_Cruoil_03_44_89</name>
    <dbReference type="NCBI Taxonomy" id="1973748"/>
    <lineage>
        <taxon>Bacteria</taxon>
        <taxon>Bacteria division WOR-3</taxon>
    </lineage>
</organism>
<feature type="domain" description="Band 7" evidence="3">
    <location>
        <begin position="18"/>
        <end position="175"/>
    </location>
</feature>
<dbReference type="InterPro" id="IPR001972">
    <property type="entry name" value="Stomatin_HflK_fam"/>
</dbReference>
<dbReference type="GO" id="GO:0005886">
    <property type="term" value="C:plasma membrane"/>
    <property type="evidence" value="ECO:0007669"/>
    <property type="project" value="InterPro"/>
</dbReference>
<proteinExistence type="inferred from homology"/>